<evidence type="ECO:0000313" key="4">
    <source>
        <dbReference type="Proteomes" id="UP000317550"/>
    </source>
</evidence>
<evidence type="ECO:0008006" key="5">
    <source>
        <dbReference type="Google" id="ProtNLM"/>
    </source>
</evidence>
<accession>A0A516SBU0</accession>
<dbReference type="Proteomes" id="UP000317550">
    <property type="component" value="Chromosome"/>
</dbReference>
<protein>
    <recommendedName>
        <fullName evidence="5">DUF1311 domain-containing protein</fullName>
    </recommendedName>
</protein>
<evidence type="ECO:0000256" key="1">
    <source>
        <dbReference type="SAM" id="MobiDB-lite"/>
    </source>
</evidence>
<keyword evidence="4" id="KW-1185">Reference proteome</keyword>
<evidence type="ECO:0000256" key="2">
    <source>
        <dbReference type="SAM" id="SignalP"/>
    </source>
</evidence>
<name>A0A516SBU0_9NEIS</name>
<evidence type="ECO:0000313" key="3">
    <source>
        <dbReference type="EMBL" id="QDQ25614.1"/>
    </source>
</evidence>
<keyword evidence="2" id="KW-0732">Signal</keyword>
<dbReference type="RefSeq" id="WP_143856539.1">
    <property type="nucleotide sequence ID" value="NZ_CP041730.1"/>
</dbReference>
<dbReference type="AlphaFoldDB" id="A0A516SBU0"/>
<feature type="region of interest" description="Disordered" evidence="1">
    <location>
        <begin position="88"/>
        <end position="122"/>
    </location>
</feature>
<gene>
    <name evidence="3" type="ORF">FNU76_04180</name>
</gene>
<feature type="signal peptide" evidence="2">
    <location>
        <begin position="1"/>
        <end position="22"/>
    </location>
</feature>
<sequence length="151" mass="16474">MKLSSSALIAGILLCYTLPASAQDIDRYAAAANMHIWVYAAEGIATRCAKAYPGIAKQIANDIAKWKRADKAAIDRAAILWRQMEAASPRPASEVQEDEMQLDRLWSQLSEQGPQDPPNVGKLRCSAYFADRAGGALRAHRPEVYSALGTK</sequence>
<proteinExistence type="predicted"/>
<dbReference type="KEGG" id="cari:FNU76_04180"/>
<reference evidence="4" key="1">
    <citation type="submission" date="2019-07" db="EMBL/GenBank/DDBJ databases">
        <title>Chitinimonas sp. nov., isolated from Ny-Alesund, arctica soil.</title>
        <authorList>
            <person name="Xu Q."/>
            <person name="Peng F."/>
        </authorList>
    </citation>
    <scope>NUCLEOTIDE SEQUENCE [LARGE SCALE GENOMIC DNA]</scope>
    <source>
        <strain evidence="4">R3-44</strain>
    </source>
</reference>
<organism evidence="3 4">
    <name type="scientific">Chitinimonas arctica</name>
    <dbReference type="NCBI Taxonomy" id="2594795"/>
    <lineage>
        <taxon>Bacteria</taxon>
        <taxon>Pseudomonadati</taxon>
        <taxon>Pseudomonadota</taxon>
        <taxon>Betaproteobacteria</taxon>
        <taxon>Neisseriales</taxon>
        <taxon>Chitinibacteraceae</taxon>
        <taxon>Chitinimonas</taxon>
    </lineage>
</organism>
<dbReference type="EMBL" id="CP041730">
    <property type="protein sequence ID" value="QDQ25614.1"/>
    <property type="molecule type" value="Genomic_DNA"/>
</dbReference>
<feature type="chain" id="PRO_5021960589" description="DUF1311 domain-containing protein" evidence="2">
    <location>
        <begin position="23"/>
        <end position="151"/>
    </location>
</feature>